<dbReference type="AlphaFoldDB" id="A0A848NNQ3"/>
<dbReference type="Proteomes" id="UP000542405">
    <property type="component" value="Unassembled WGS sequence"/>
</dbReference>
<accession>A0A848NNQ3</accession>
<sequence>MKTTIRLFFVSAFLLSMTGCFYINKRGYLCSITESQTLCDPVLSAWVEHVVLPMEMYWPLNGQTEEARWVDWKECGGDKDGSYYIKDESKLTVNDERYRSETMALHDELKRCMQKKGYQLVPPCHQLEECGPPPPAPNGGSWPTWASDVWPPQSLGDRPPPRHFTRRGKERVE</sequence>
<evidence type="ECO:0008006" key="4">
    <source>
        <dbReference type="Google" id="ProtNLM"/>
    </source>
</evidence>
<reference evidence="2 3" key="1">
    <citation type="submission" date="2020-04" db="EMBL/GenBank/DDBJ databases">
        <title>Achromobacter ruhlandii genome sequencing and assembly.</title>
        <authorList>
            <person name="Martins R.C.R."/>
            <person name="Perdigao-Neto L.V."/>
            <person name="Levin A.S.S."/>
            <person name="Costa S.F."/>
        </authorList>
    </citation>
    <scope>NUCLEOTIDE SEQUENCE [LARGE SCALE GENOMIC DNA]</scope>
    <source>
        <strain evidence="2 3">9035ralo</strain>
    </source>
</reference>
<dbReference type="RefSeq" id="WP_144419127.1">
    <property type="nucleotide sequence ID" value="NZ_CADILJ010000006.1"/>
</dbReference>
<evidence type="ECO:0000256" key="1">
    <source>
        <dbReference type="SAM" id="MobiDB-lite"/>
    </source>
</evidence>
<name>A0A848NNQ3_9BURK</name>
<gene>
    <name evidence="2" type="ORF">HGQ98_23360</name>
</gene>
<dbReference type="EMBL" id="JABBZE010000384">
    <property type="protein sequence ID" value="NMU92542.1"/>
    <property type="molecule type" value="Genomic_DNA"/>
</dbReference>
<feature type="region of interest" description="Disordered" evidence="1">
    <location>
        <begin position="128"/>
        <end position="173"/>
    </location>
</feature>
<evidence type="ECO:0000313" key="2">
    <source>
        <dbReference type="EMBL" id="NMU92542.1"/>
    </source>
</evidence>
<dbReference type="PROSITE" id="PS51257">
    <property type="entry name" value="PROKAR_LIPOPROTEIN"/>
    <property type="match status" value="1"/>
</dbReference>
<protein>
    <recommendedName>
        <fullName evidence="4">Lipoprotein</fullName>
    </recommendedName>
</protein>
<organism evidence="2 3">
    <name type="scientific">Achromobacter ruhlandii</name>
    <dbReference type="NCBI Taxonomy" id="72557"/>
    <lineage>
        <taxon>Bacteria</taxon>
        <taxon>Pseudomonadati</taxon>
        <taxon>Pseudomonadota</taxon>
        <taxon>Betaproteobacteria</taxon>
        <taxon>Burkholderiales</taxon>
        <taxon>Alcaligenaceae</taxon>
        <taxon>Achromobacter</taxon>
    </lineage>
</organism>
<dbReference type="GeneID" id="55563819"/>
<proteinExistence type="predicted"/>
<comment type="caution">
    <text evidence="2">The sequence shown here is derived from an EMBL/GenBank/DDBJ whole genome shotgun (WGS) entry which is preliminary data.</text>
</comment>
<evidence type="ECO:0000313" key="3">
    <source>
        <dbReference type="Proteomes" id="UP000542405"/>
    </source>
</evidence>
<feature type="compositionally biased region" description="Basic residues" evidence="1">
    <location>
        <begin position="161"/>
        <end position="173"/>
    </location>
</feature>